<dbReference type="RefSeq" id="WP_069665441.1">
    <property type="nucleotide sequence ID" value="NZ_JYLI01000037.1"/>
</dbReference>
<evidence type="ECO:0008006" key="3">
    <source>
        <dbReference type="Google" id="ProtNLM"/>
    </source>
</evidence>
<gene>
    <name evidence="1" type="ORF">SAMN04490208_4645</name>
</gene>
<dbReference type="Proteomes" id="UP000181903">
    <property type="component" value="Chromosome I"/>
</dbReference>
<sequence length="328" mass="37551">MINPKDLEAKKHQHHVWANYLLRWGRGTNNVHYTSKTGKLAHDSVRGIVVDDYFYKTTPLSNENIEVIKYLSSSSPPFMQKIHMNFLNVFLAAQRIQELYRALGIKDEKGDQIIHALECNMMENLHSLQETGVHSTLSALAEENYEVLNEPENMIELLLFIGHQFARTKTFRDGAIRITNTSDTDEAMSKTMSHAWWFISYMFGMNIGSTLYKRANTSTHTLLINNTDKPFITSDQPVINVHPSVTESGFLAPKMVDFYYPISPRVALIICESKRFDPGRQAVDSSFVDELNSRVAKQTLIHIIGDTREAISPYKKLVGRRYREAFSD</sequence>
<protein>
    <recommendedName>
        <fullName evidence="3">DUF4238 domain-containing protein</fullName>
    </recommendedName>
</protein>
<dbReference type="EMBL" id="LT629706">
    <property type="protein sequence ID" value="SDO70262.1"/>
    <property type="molecule type" value="Genomic_DNA"/>
</dbReference>
<dbReference type="Pfam" id="PF14022">
    <property type="entry name" value="DUF4238"/>
    <property type="match status" value="1"/>
</dbReference>
<dbReference type="InterPro" id="IPR025332">
    <property type="entry name" value="DUF4238"/>
</dbReference>
<evidence type="ECO:0000313" key="2">
    <source>
        <dbReference type="Proteomes" id="UP000181903"/>
    </source>
</evidence>
<accession>A0ABY0S1E5</accession>
<reference evidence="1 2" key="1">
    <citation type="submission" date="2016-10" db="EMBL/GenBank/DDBJ databases">
        <authorList>
            <person name="Varghese N."/>
            <person name="Submissions S."/>
        </authorList>
    </citation>
    <scope>NUCLEOTIDE SEQUENCE [LARGE SCALE GENOMIC DNA]</scope>
    <source>
        <strain evidence="1 2">BS2776</strain>
    </source>
</reference>
<name>A0ABY0S1E5_9PSED</name>
<keyword evidence="2" id="KW-1185">Reference proteome</keyword>
<proteinExistence type="predicted"/>
<evidence type="ECO:0000313" key="1">
    <source>
        <dbReference type="EMBL" id="SDO70262.1"/>
    </source>
</evidence>
<organism evidence="1 2">
    <name type="scientific">Pseudomonas poae</name>
    <dbReference type="NCBI Taxonomy" id="200451"/>
    <lineage>
        <taxon>Bacteria</taxon>
        <taxon>Pseudomonadati</taxon>
        <taxon>Pseudomonadota</taxon>
        <taxon>Gammaproteobacteria</taxon>
        <taxon>Pseudomonadales</taxon>
        <taxon>Pseudomonadaceae</taxon>
        <taxon>Pseudomonas</taxon>
    </lineage>
</organism>